<feature type="transmembrane region" description="Helical" evidence="12">
    <location>
        <begin position="284"/>
        <end position="304"/>
    </location>
</feature>
<dbReference type="OrthoDB" id="8772544at2"/>
<feature type="transmembrane region" description="Helical" evidence="12">
    <location>
        <begin position="200"/>
        <end position="223"/>
    </location>
</feature>
<sequence>MQLLRIDCLGRELRLEGSMAGWQALYWDNQLVSQHNASADPASNPVHLFTLQADQTEIQCKLSVDLTWQPFSLQYQLHINDEIISQSTLNEKDIEHQEVVQRPKTPNKISIIGLGSLALKLFKSAKVIKVLFAAGSLAAYTWLFSIQFAIALILCLVFHEYGHIRAMKYFGLKTKGIYLIPFVGGLALSDDKINTRWQDVYISIMGPFFGFILSCVCLLVYWITDIELFAGLAVFNALLNLFNLLPVLPLDGGHILKSIAFSMNSVVGLIACVLAAVGGIFASYYFGMALLGFLLAIGSIEILFEWKRRHFSELLPLDRYGQLISALWYFTTLGGLSAIIWILGQGENQALALPLKILSS</sequence>
<evidence type="ECO:0000256" key="4">
    <source>
        <dbReference type="ARBA" id="ARBA00022670"/>
    </source>
</evidence>
<dbReference type="Proteomes" id="UP000198623">
    <property type="component" value="Unassembled WGS sequence"/>
</dbReference>
<dbReference type="GO" id="GO:0016020">
    <property type="term" value="C:membrane"/>
    <property type="evidence" value="ECO:0007669"/>
    <property type="project" value="UniProtKB-SubCell"/>
</dbReference>
<evidence type="ECO:0000256" key="11">
    <source>
        <dbReference type="ARBA" id="ARBA00023136"/>
    </source>
</evidence>
<evidence type="ECO:0000256" key="2">
    <source>
        <dbReference type="ARBA" id="ARBA00004141"/>
    </source>
</evidence>
<dbReference type="EMBL" id="FOOU01000014">
    <property type="protein sequence ID" value="SFG80108.1"/>
    <property type="molecule type" value="Genomic_DNA"/>
</dbReference>
<evidence type="ECO:0000256" key="3">
    <source>
        <dbReference type="ARBA" id="ARBA00007931"/>
    </source>
</evidence>
<dbReference type="STRING" id="1045558.SAMN05216175_11425"/>
<evidence type="ECO:0000313" key="14">
    <source>
        <dbReference type="EMBL" id="SFG80108.1"/>
    </source>
</evidence>
<dbReference type="PANTHER" id="PTHR39188:SF3">
    <property type="entry name" value="STAGE IV SPORULATION PROTEIN FB"/>
    <property type="match status" value="1"/>
</dbReference>
<evidence type="ECO:0000259" key="13">
    <source>
        <dbReference type="Pfam" id="PF02163"/>
    </source>
</evidence>
<dbReference type="CDD" id="cd06160">
    <property type="entry name" value="S2P-M50_like_2"/>
    <property type="match status" value="1"/>
</dbReference>
<dbReference type="RefSeq" id="WP_090729560.1">
    <property type="nucleotide sequence ID" value="NZ_FOOU01000014.1"/>
</dbReference>
<reference evidence="15" key="1">
    <citation type="submission" date="2016-10" db="EMBL/GenBank/DDBJ databases">
        <authorList>
            <person name="Varghese N."/>
            <person name="Submissions S."/>
        </authorList>
    </citation>
    <scope>NUCLEOTIDE SEQUENCE [LARGE SCALE GENOMIC DNA]</scope>
    <source>
        <strain evidence="15">CGMCC 1.10971</strain>
    </source>
</reference>
<dbReference type="GO" id="GO:0046872">
    <property type="term" value="F:metal ion binding"/>
    <property type="evidence" value="ECO:0007669"/>
    <property type="project" value="UniProtKB-KW"/>
</dbReference>
<keyword evidence="7" id="KW-0378">Hydrolase</keyword>
<evidence type="ECO:0000256" key="1">
    <source>
        <dbReference type="ARBA" id="ARBA00001947"/>
    </source>
</evidence>
<keyword evidence="9 12" id="KW-1133">Transmembrane helix</keyword>
<organism evidence="14 15">
    <name type="scientific">Neptunomonas qingdaonensis</name>
    <dbReference type="NCBI Taxonomy" id="1045558"/>
    <lineage>
        <taxon>Bacteria</taxon>
        <taxon>Pseudomonadati</taxon>
        <taxon>Pseudomonadota</taxon>
        <taxon>Gammaproteobacteria</taxon>
        <taxon>Oceanospirillales</taxon>
        <taxon>Oceanospirillaceae</taxon>
        <taxon>Neptunomonas</taxon>
    </lineage>
</organism>
<evidence type="ECO:0000256" key="12">
    <source>
        <dbReference type="SAM" id="Phobius"/>
    </source>
</evidence>
<feature type="transmembrane region" description="Helical" evidence="12">
    <location>
        <begin position="260"/>
        <end position="278"/>
    </location>
</feature>
<evidence type="ECO:0000256" key="9">
    <source>
        <dbReference type="ARBA" id="ARBA00022989"/>
    </source>
</evidence>
<dbReference type="PANTHER" id="PTHR39188">
    <property type="entry name" value="MEMBRANE-ASSOCIATED ZINC METALLOPROTEASE M50B"/>
    <property type="match status" value="1"/>
</dbReference>
<proteinExistence type="inferred from homology"/>
<keyword evidence="8" id="KW-0862">Zinc</keyword>
<keyword evidence="6" id="KW-0479">Metal-binding</keyword>
<evidence type="ECO:0000256" key="6">
    <source>
        <dbReference type="ARBA" id="ARBA00022723"/>
    </source>
</evidence>
<feature type="transmembrane region" description="Helical" evidence="12">
    <location>
        <begin position="130"/>
        <end position="159"/>
    </location>
</feature>
<feature type="transmembrane region" description="Helical" evidence="12">
    <location>
        <begin position="171"/>
        <end position="188"/>
    </location>
</feature>
<keyword evidence="5 12" id="KW-0812">Transmembrane</keyword>
<name>A0A1I2USW7_9GAMM</name>
<keyword evidence="15" id="KW-1185">Reference proteome</keyword>
<evidence type="ECO:0000256" key="8">
    <source>
        <dbReference type="ARBA" id="ARBA00022833"/>
    </source>
</evidence>
<evidence type="ECO:0000256" key="10">
    <source>
        <dbReference type="ARBA" id="ARBA00023049"/>
    </source>
</evidence>
<dbReference type="Pfam" id="PF02163">
    <property type="entry name" value="Peptidase_M50"/>
    <property type="match status" value="2"/>
</dbReference>
<feature type="domain" description="Peptidase M50" evidence="13">
    <location>
        <begin position="227"/>
        <end position="263"/>
    </location>
</feature>
<dbReference type="InterPro" id="IPR008915">
    <property type="entry name" value="Peptidase_M50"/>
</dbReference>
<comment type="subcellular location">
    <subcellularLocation>
        <location evidence="2">Membrane</location>
        <topology evidence="2">Multi-pass membrane protein</topology>
    </subcellularLocation>
</comment>
<protein>
    <submittedName>
        <fullName evidence="14">Zn-dependent protease (Includes SpoIVFB)</fullName>
    </submittedName>
</protein>
<evidence type="ECO:0000313" key="15">
    <source>
        <dbReference type="Proteomes" id="UP000198623"/>
    </source>
</evidence>
<gene>
    <name evidence="14" type="ORF">SAMN05216175_11425</name>
</gene>
<keyword evidence="11 12" id="KW-0472">Membrane</keyword>
<keyword evidence="10" id="KW-0482">Metalloprotease</keyword>
<comment type="similarity">
    <text evidence="3">Belongs to the peptidase M50B family.</text>
</comment>
<dbReference type="GO" id="GO:0008237">
    <property type="term" value="F:metallopeptidase activity"/>
    <property type="evidence" value="ECO:0007669"/>
    <property type="project" value="UniProtKB-KW"/>
</dbReference>
<comment type="cofactor">
    <cofactor evidence="1">
        <name>Zn(2+)</name>
        <dbReference type="ChEBI" id="CHEBI:29105"/>
    </cofactor>
</comment>
<feature type="transmembrane region" description="Helical" evidence="12">
    <location>
        <begin position="229"/>
        <end position="248"/>
    </location>
</feature>
<evidence type="ECO:0000256" key="5">
    <source>
        <dbReference type="ARBA" id="ARBA00022692"/>
    </source>
</evidence>
<dbReference type="GO" id="GO:0006508">
    <property type="term" value="P:proteolysis"/>
    <property type="evidence" value="ECO:0007669"/>
    <property type="project" value="UniProtKB-KW"/>
</dbReference>
<feature type="transmembrane region" description="Helical" evidence="12">
    <location>
        <begin position="325"/>
        <end position="344"/>
    </location>
</feature>
<accession>A0A1I2USW7</accession>
<dbReference type="AlphaFoldDB" id="A0A1I2USW7"/>
<feature type="domain" description="Peptidase M50" evidence="13">
    <location>
        <begin position="148"/>
        <end position="221"/>
    </location>
</feature>
<evidence type="ECO:0000256" key="7">
    <source>
        <dbReference type="ARBA" id="ARBA00022801"/>
    </source>
</evidence>
<keyword evidence="4 14" id="KW-0645">Protease</keyword>